<comment type="cofactor">
    <cofactor evidence="10 11">
        <name>Mn(2+)</name>
        <dbReference type="ChEBI" id="CHEBI:29035"/>
    </cofactor>
    <text evidence="10 11">Binds 2 manganese ions per subunit.</text>
</comment>
<keyword evidence="2 10" id="KW-0479">Metal-binding</keyword>
<evidence type="ECO:0000313" key="12">
    <source>
        <dbReference type="EMBL" id="OWK36792.1"/>
    </source>
</evidence>
<evidence type="ECO:0000313" key="13">
    <source>
        <dbReference type="Proteomes" id="UP000214646"/>
    </source>
</evidence>
<evidence type="ECO:0000256" key="11">
    <source>
        <dbReference type="RuleBase" id="RU371113"/>
    </source>
</evidence>
<comment type="subunit">
    <text evidence="11">Monomer.</text>
</comment>
<keyword evidence="1 11" id="KW-0436">Ligase</keyword>
<keyword evidence="5 9" id="KW-0342">GTP-binding</keyword>
<dbReference type="GO" id="GO:0042245">
    <property type="term" value="P:RNA repair"/>
    <property type="evidence" value="ECO:0007669"/>
    <property type="project" value="UniProtKB-KW"/>
</dbReference>
<dbReference type="GO" id="GO:0046872">
    <property type="term" value="F:metal ion binding"/>
    <property type="evidence" value="ECO:0007669"/>
    <property type="project" value="UniProtKB-UniRule"/>
</dbReference>
<feature type="binding site" evidence="10">
    <location>
        <position position="352"/>
    </location>
    <ligand>
        <name>Mn(2+)</name>
        <dbReference type="ChEBI" id="CHEBI:29035"/>
        <label>2</label>
    </ligand>
</feature>
<feature type="binding site" evidence="10">
    <location>
        <position position="105"/>
    </location>
    <ligand>
        <name>Mn(2+)</name>
        <dbReference type="ChEBI" id="CHEBI:29035"/>
        <label>1</label>
    </ligand>
</feature>
<sequence length="511" mass="54854">MTTDARLTRLDDTRLRVNNPYGVEATMFASADVPVESAAVTELVDLLALQDTVRQVAAAEPDSFDLDPDIVRVAVTPDFHKAKGIPVGTVMATRGFVVPQAIGSDINCGMRLHTTTLTADAVAANVDALDTAFRHLFFEGGRDIPMTRNQRYALLTGGLDGLLNATPADLTTGLWGLVRELDVGRSLDRVERRGSLPASKVFGLSDFMGPADRPSRDGQIGSIGGGNHFVEIQKVEKVLDRTVAHAWGLKPGVVTVMVHTGSVGIGHLCGGHYRDVVRKIYPGALKHPANGVFVLPDGDRHRAHANLFWDALHNAANFAFANRMFLAVMALAGFRRVLGDDVGFDLVYDAPHNFIWKDEVDGEAVAVHRKGATPARGFEAMAGTPFAYTGEPVLVPGSMGASSFVMVGQGNAESMASASHGAGRILSRGDAMRGHDAEFEQFLRDFRVVTPVDLRRPDVRRRPDILAKKLEELKQEAPFAYKGVGPVVATLAAAGIARPVAELTPLMTVKG</sequence>
<evidence type="ECO:0000256" key="3">
    <source>
        <dbReference type="ARBA" id="ARBA00022741"/>
    </source>
</evidence>
<dbReference type="EMBL" id="NIDE01000017">
    <property type="protein sequence ID" value="OWK36792.1"/>
    <property type="molecule type" value="Genomic_DNA"/>
</dbReference>
<feature type="binding site" evidence="9">
    <location>
        <position position="403"/>
    </location>
    <ligand>
        <name>GMP</name>
        <dbReference type="ChEBI" id="CHEBI:58115"/>
    </ligand>
</feature>
<keyword evidence="13" id="KW-1185">Reference proteome</keyword>
<dbReference type="RefSeq" id="WP_088259850.1">
    <property type="nucleotide sequence ID" value="NZ_NIDE01000017.1"/>
</dbReference>
<dbReference type="Pfam" id="PF01139">
    <property type="entry name" value="RtcB"/>
    <property type="match status" value="1"/>
</dbReference>
<feature type="active site" description="GMP-histidine intermediate" evidence="8">
    <location>
        <position position="420"/>
    </location>
</feature>
<feature type="binding site" evidence="9">
    <location>
        <position position="510"/>
    </location>
    <ligand>
        <name>GMP</name>
        <dbReference type="ChEBI" id="CHEBI:58115"/>
    </ligand>
</feature>
<evidence type="ECO:0000256" key="6">
    <source>
        <dbReference type="ARBA" id="ARBA00023211"/>
    </source>
</evidence>
<dbReference type="GO" id="GO:0170057">
    <property type="term" value="F:RNA ligase (GTP) activity"/>
    <property type="evidence" value="ECO:0007669"/>
    <property type="project" value="UniProtKB-EC"/>
</dbReference>
<keyword evidence="4" id="KW-0692">RNA repair</keyword>
<dbReference type="Gene3D" id="3.90.1860.10">
    <property type="entry name" value="tRNA-splicing ligase RtcB"/>
    <property type="match status" value="1"/>
</dbReference>
<dbReference type="GO" id="GO:0003972">
    <property type="term" value="F:RNA ligase (ATP) activity"/>
    <property type="evidence" value="ECO:0007669"/>
    <property type="project" value="TreeGrafter"/>
</dbReference>
<reference evidence="13" key="1">
    <citation type="submission" date="2017-06" db="EMBL/GenBank/DDBJ databases">
        <title>Genome analysis of Fimbriiglobus ruber SP5, the first member of the order Planctomycetales with confirmed chitinolytic capability.</title>
        <authorList>
            <person name="Ravin N.V."/>
            <person name="Rakitin A.L."/>
            <person name="Ivanova A.A."/>
            <person name="Beletsky A.V."/>
            <person name="Kulichevskaya I.S."/>
            <person name="Mardanov A.V."/>
            <person name="Dedysh S.N."/>
        </authorList>
    </citation>
    <scope>NUCLEOTIDE SEQUENCE [LARGE SCALE GENOMIC DNA]</scope>
    <source>
        <strain evidence="13">SP5</strain>
    </source>
</reference>
<dbReference type="PANTHER" id="PTHR11118:SF1">
    <property type="entry name" value="RNA-SPLICING LIGASE RTCB HOMOLOG"/>
    <property type="match status" value="1"/>
</dbReference>
<feature type="binding site" evidence="10">
    <location>
        <position position="228"/>
    </location>
    <ligand>
        <name>Mn(2+)</name>
        <dbReference type="ChEBI" id="CHEBI:29035"/>
        <label>1</label>
    </ligand>
</feature>
<evidence type="ECO:0000256" key="5">
    <source>
        <dbReference type="ARBA" id="ARBA00023134"/>
    </source>
</evidence>
<name>A0A225D5N8_9BACT</name>
<dbReference type="EC" id="6.5.1.-" evidence="11"/>
<accession>A0A225D5N8</accession>
<organism evidence="12 13">
    <name type="scientific">Fimbriiglobus ruber</name>
    <dbReference type="NCBI Taxonomy" id="1908690"/>
    <lineage>
        <taxon>Bacteria</taxon>
        <taxon>Pseudomonadati</taxon>
        <taxon>Planctomycetota</taxon>
        <taxon>Planctomycetia</taxon>
        <taxon>Gemmatales</taxon>
        <taxon>Gemmataceae</taxon>
        <taxon>Fimbriiglobus</taxon>
    </lineage>
</organism>
<dbReference type="AlphaFoldDB" id="A0A225D5N8"/>
<comment type="similarity">
    <text evidence="11">Belongs to the RtcB family.</text>
</comment>
<dbReference type="GO" id="GO:0006396">
    <property type="term" value="P:RNA processing"/>
    <property type="evidence" value="ECO:0007669"/>
    <property type="project" value="InterPro"/>
</dbReference>
<evidence type="ECO:0000256" key="9">
    <source>
        <dbReference type="PIRSR" id="PIRSR601233-2"/>
    </source>
</evidence>
<dbReference type="PANTHER" id="PTHR11118">
    <property type="entry name" value="RNA-SPLICING LIGASE RTCB HOMOLOG"/>
    <property type="match status" value="1"/>
</dbReference>
<dbReference type="OrthoDB" id="9802323at2"/>
<evidence type="ECO:0000256" key="1">
    <source>
        <dbReference type="ARBA" id="ARBA00022598"/>
    </source>
</evidence>
<feature type="binding site" evidence="9">
    <location>
        <begin position="396"/>
        <end position="399"/>
    </location>
    <ligand>
        <name>GMP</name>
        <dbReference type="ChEBI" id="CHEBI:58115"/>
    </ligand>
</feature>
<gene>
    <name evidence="11" type="primary">rtcB</name>
    <name evidence="12" type="ORF">FRUB_09355</name>
</gene>
<dbReference type="Proteomes" id="UP000214646">
    <property type="component" value="Unassembled WGS sequence"/>
</dbReference>
<evidence type="ECO:0000256" key="4">
    <source>
        <dbReference type="ARBA" id="ARBA00022800"/>
    </source>
</evidence>
<evidence type="ECO:0000256" key="2">
    <source>
        <dbReference type="ARBA" id="ARBA00022723"/>
    </source>
</evidence>
<evidence type="ECO:0000256" key="10">
    <source>
        <dbReference type="PIRSR" id="PIRSR601233-3"/>
    </source>
</evidence>
<proteinExistence type="inferred from homology"/>
<feature type="binding site" evidence="9">
    <location>
        <begin position="420"/>
        <end position="423"/>
    </location>
    <ligand>
        <name>GMP</name>
        <dbReference type="ChEBI" id="CHEBI:58115"/>
    </ligand>
</feature>
<keyword evidence="6 10" id="KW-0464">Manganese</keyword>
<protein>
    <recommendedName>
        <fullName evidence="11">tRNA-splicing ligase RtcB</fullName>
        <ecNumber evidence="11">6.5.1.-</ecNumber>
    </recommendedName>
</protein>
<dbReference type="InterPro" id="IPR036025">
    <property type="entry name" value="RtcB-like_sf"/>
</dbReference>
<dbReference type="GO" id="GO:0005525">
    <property type="term" value="F:GTP binding"/>
    <property type="evidence" value="ECO:0007669"/>
    <property type="project" value="UniProtKB-KW"/>
</dbReference>
<comment type="catalytic activity">
    <reaction evidence="7">
        <text>a 3'-end 3'-phospho-ribonucleotide-RNA + a 5'-end dephospho-ribonucleoside-RNA + GTP = a ribonucleotidyl-ribonucleotide-RNA + GMP + diphosphate</text>
        <dbReference type="Rhea" id="RHEA:68076"/>
        <dbReference type="Rhea" id="RHEA-COMP:10463"/>
        <dbReference type="Rhea" id="RHEA-COMP:13936"/>
        <dbReference type="Rhea" id="RHEA-COMP:17355"/>
        <dbReference type="ChEBI" id="CHEBI:33019"/>
        <dbReference type="ChEBI" id="CHEBI:37565"/>
        <dbReference type="ChEBI" id="CHEBI:58115"/>
        <dbReference type="ChEBI" id="CHEBI:83062"/>
        <dbReference type="ChEBI" id="CHEBI:138284"/>
        <dbReference type="ChEBI" id="CHEBI:173118"/>
        <dbReference type="EC" id="6.5.1.8"/>
    </reaction>
</comment>
<dbReference type="SUPFAM" id="SSF103365">
    <property type="entry name" value="Hypothetical protein PH1602"/>
    <property type="match status" value="1"/>
</dbReference>
<evidence type="ECO:0000256" key="8">
    <source>
        <dbReference type="PIRSR" id="PIRSR601233-1"/>
    </source>
</evidence>
<feature type="binding site" evidence="9">
    <location>
        <begin position="352"/>
        <end position="353"/>
    </location>
    <ligand>
        <name>GMP</name>
        <dbReference type="ChEBI" id="CHEBI:58115"/>
    </ligand>
</feature>
<dbReference type="InterPro" id="IPR001233">
    <property type="entry name" value="RtcB"/>
</dbReference>
<feature type="binding site" evidence="9">
    <location>
        <begin position="227"/>
        <end position="231"/>
    </location>
    <ligand>
        <name>GMP</name>
        <dbReference type="ChEBI" id="CHEBI:58115"/>
    </ligand>
</feature>
<keyword evidence="3 9" id="KW-0547">Nucleotide-binding</keyword>
<comment type="caution">
    <text evidence="12">The sequence shown here is derived from an EMBL/GenBank/DDBJ whole genome shotgun (WGS) entry which is preliminary data.</text>
</comment>
<feature type="binding site" evidence="10">
    <location>
        <position position="259"/>
    </location>
    <ligand>
        <name>Mn(2+)</name>
        <dbReference type="ChEBI" id="CHEBI:29035"/>
        <label>2</label>
    </ligand>
</feature>
<evidence type="ECO:0000256" key="7">
    <source>
        <dbReference type="ARBA" id="ARBA00047746"/>
    </source>
</evidence>